<evidence type="ECO:0000256" key="1">
    <source>
        <dbReference type="ARBA" id="ARBA00005820"/>
    </source>
</evidence>
<comment type="similarity">
    <text evidence="1">Belongs to the AfsR/DnrI/RedD regulatory family.</text>
</comment>
<evidence type="ECO:0000259" key="6">
    <source>
        <dbReference type="PROSITE" id="PS50943"/>
    </source>
</evidence>
<organism evidence="7 8">
    <name type="scientific">Micromonospora cathayae</name>
    <dbReference type="NCBI Taxonomy" id="3028804"/>
    <lineage>
        <taxon>Bacteria</taxon>
        <taxon>Bacillati</taxon>
        <taxon>Actinomycetota</taxon>
        <taxon>Actinomycetes</taxon>
        <taxon>Micromonosporales</taxon>
        <taxon>Micromonosporaceae</taxon>
        <taxon>Micromonospora</taxon>
    </lineage>
</organism>
<dbReference type="InterPro" id="IPR001387">
    <property type="entry name" value="Cro/C1-type_HTH"/>
</dbReference>
<dbReference type="CDD" id="cd15831">
    <property type="entry name" value="BTAD"/>
    <property type="match status" value="1"/>
</dbReference>
<name>A0ABY7ZXX6_9ACTN</name>
<dbReference type="InterPro" id="IPR019734">
    <property type="entry name" value="TPR_rpt"/>
</dbReference>
<dbReference type="Gene3D" id="1.10.260.40">
    <property type="entry name" value="lambda repressor-like DNA-binding domains"/>
    <property type="match status" value="1"/>
</dbReference>
<dbReference type="Pfam" id="PF00486">
    <property type="entry name" value="Trans_reg_C"/>
    <property type="match status" value="1"/>
</dbReference>
<evidence type="ECO:0000313" key="8">
    <source>
        <dbReference type="Proteomes" id="UP001219605"/>
    </source>
</evidence>
<dbReference type="Gene3D" id="3.40.50.300">
    <property type="entry name" value="P-loop containing nucleotide triphosphate hydrolases"/>
    <property type="match status" value="1"/>
</dbReference>
<reference evidence="7 8" key="1">
    <citation type="submission" date="2023-02" db="EMBL/GenBank/DDBJ databases">
        <authorList>
            <person name="Mo P."/>
        </authorList>
    </citation>
    <scope>NUCLEOTIDE SEQUENCE [LARGE SCALE GENOMIC DNA]</scope>
    <source>
        <strain evidence="7 8">HUAS 3</strain>
    </source>
</reference>
<dbReference type="SUPFAM" id="SSF52540">
    <property type="entry name" value="P-loop containing nucleoside triphosphate hydrolases"/>
    <property type="match status" value="1"/>
</dbReference>
<dbReference type="Pfam" id="PF13424">
    <property type="entry name" value="TPR_12"/>
    <property type="match status" value="2"/>
</dbReference>
<dbReference type="PANTHER" id="PTHR35807">
    <property type="entry name" value="TRANSCRIPTIONAL REGULATOR REDD-RELATED"/>
    <property type="match status" value="1"/>
</dbReference>
<accession>A0ABY7ZXX6</accession>
<feature type="repeat" description="TPR" evidence="5">
    <location>
        <begin position="874"/>
        <end position="907"/>
    </location>
</feature>
<dbReference type="SMART" id="SM00862">
    <property type="entry name" value="Trans_reg_C"/>
    <property type="match status" value="1"/>
</dbReference>
<keyword evidence="4" id="KW-0804">Transcription</keyword>
<dbReference type="PRINTS" id="PR00364">
    <property type="entry name" value="DISEASERSIST"/>
</dbReference>
<keyword evidence="5" id="KW-0802">TPR repeat</keyword>
<dbReference type="RefSeq" id="WP_275034171.1">
    <property type="nucleotide sequence ID" value="NZ_CP118615.1"/>
</dbReference>
<sequence>MTEVVNVVNAAAIVFQEGGRMTDDRGMSDLTRMLRQLRRREARVRGGAELTYRELATRTGWSLGIIAQYFSGKSLPPVDRFDVLVRLLGASPAELGVLATARDRADDHRRGPTPAAGGVTPRRADVRLLGPVEVVGPGGRAALVGVRQRALIGLLALEAGRVVTKTRLVDALWGEAPPRTAIESLYSHVARVRSSLDACGLPGLLITRASGYVLAVRPDEVDVTRFAELAAQARRALAGGRTADAAAGLRDALALWRGDALADAQPAGWVAAEVDRLHEMWLGAQEDLLDARLRLGEHVLAVDELERLLVTRPARERIVELLMVALYRGGRQNEAVEAYQRLRGHLAEQLGVEPGPRAAHVYTAVLRGSPELDLDSGDAARTGIPRPAQLPSRVGHFVGRDGELAVLGGLLKGSAKAGRLGVVCGPAGMGKTALAVQWAHRVAGRFPDGQLYLDLRGHDPATAMPVAEALTHLLRGLDVPSDRIPADPAKLVGLYRSALHDRRVLILLDNAAAADQVTSLVPPSGGSLLLVTSRNQLAGLAVDYAVISVDVDVLSAGEALTLLNRVLGVDRVDREQAAASKLIDLCGRMPLALRIAAAKLATRPPRPIAELTADLAGADRLAILAVPGDSRSIRTVFASAYQALSPAAACLFRRMGLHPGTTFALALAAAVVGASLAQARSALDELVGVHLLIDMGTGRYRFHDLIRLYAAEQAESHEDDVSRIIDWHLIVAEAANRVFDPARDRAGPLSVHPPIEAPFPADRDSALAFLDEERANLLPVVRHAGEQGHDRAVWQLAYLLTSFNLVRGHRADQAEMCRFGLAAAQRLDDPTAEALMRSLLGMACNGTQRYAEALEHLQHALELTRTLGDKRGQGMALNNIAMAYGRLGRLDAAADAFGEALALHTADSHPPGIALALNNLGHIYTLMGRPELAFEPLSQALALAREICHSPLEASALHSLGEVHLAEAEHDSALDCFTKALTIRRRIGERRREAETLNLIGRALQGRGDHAAATGHFRQALALSVELGDRHLEAATLAHLRDDQPAEGVSRA</sequence>
<feature type="domain" description="HTH cro/C1-type" evidence="6">
    <location>
        <begin position="50"/>
        <end position="95"/>
    </location>
</feature>
<keyword evidence="3" id="KW-0238">DNA-binding</keyword>
<dbReference type="InterPro" id="IPR001867">
    <property type="entry name" value="OmpR/PhoB-type_DNA-bd"/>
</dbReference>
<dbReference type="InterPro" id="IPR005158">
    <property type="entry name" value="BTAD"/>
</dbReference>
<dbReference type="PROSITE" id="PS50943">
    <property type="entry name" value="HTH_CROC1"/>
    <property type="match status" value="1"/>
</dbReference>
<proteinExistence type="inferred from homology"/>
<dbReference type="SMART" id="SM00028">
    <property type="entry name" value="TPR"/>
    <property type="match status" value="5"/>
</dbReference>
<dbReference type="SUPFAM" id="SSF46894">
    <property type="entry name" value="C-terminal effector domain of the bipartite response regulators"/>
    <property type="match status" value="1"/>
</dbReference>
<dbReference type="Pfam" id="PF03704">
    <property type="entry name" value="BTAD"/>
    <property type="match status" value="1"/>
</dbReference>
<dbReference type="EMBL" id="CP118615">
    <property type="protein sequence ID" value="WDZ87251.1"/>
    <property type="molecule type" value="Genomic_DNA"/>
</dbReference>
<dbReference type="CDD" id="cd00093">
    <property type="entry name" value="HTH_XRE"/>
    <property type="match status" value="1"/>
</dbReference>
<dbReference type="SMART" id="SM01043">
    <property type="entry name" value="BTAD"/>
    <property type="match status" value="1"/>
</dbReference>
<keyword evidence="2" id="KW-0805">Transcription regulation</keyword>
<dbReference type="Gene3D" id="1.10.10.10">
    <property type="entry name" value="Winged helix-like DNA-binding domain superfamily/Winged helix DNA-binding domain"/>
    <property type="match status" value="1"/>
</dbReference>
<dbReference type="Gene3D" id="1.25.40.10">
    <property type="entry name" value="Tetratricopeptide repeat domain"/>
    <property type="match status" value="2"/>
</dbReference>
<dbReference type="InterPro" id="IPR036388">
    <property type="entry name" value="WH-like_DNA-bd_sf"/>
</dbReference>
<evidence type="ECO:0000256" key="4">
    <source>
        <dbReference type="ARBA" id="ARBA00023163"/>
    </source>
</evidence>
<feature type="repeat" description="TPR" evidence="5">
    <location>
        <begin position="954"/>
        <end position="987"/>
    </location>
</feature>
<dbReference type="PANTHER" id="PTHR35807:SF1">
    <property type="entry name" value="TRANSCRIPTIONAL REGULATOR REDD"/>
    <property type="match status" value="1"/>
</dbReference>
<dbReference type="Pfam" id="PF13374">
    <property type="entry name" value="TPR_10"/>
    <property type="match status" value="1"/>
</dbReference>
<evidence type="ECO:0000313" key="7">
    <source>
        <dbReference type="EMBL" id="WDZ87251.1"/>
    </source>
</evidence>
<evidence type="ECO:0000256" key="5">
    <source>
        <dbReference type="PROSITE-ProRule" id="PRU00339"/>
    </source>
</evidence>
<evidence type="ECO:0000256" key="2">
    <source>
        <dbReference type="ARBA" id="ARBA00023015"/>
    </source>
</evidence>
<dbReference type="SMART" id="SM00530">
    <property type="entry name" value="HTH_XRE"/>
    <property type="match status" value="1"/>
</dbReference>
<dbReference type="PROSITE" id="PS50005">
    <property type="entry name" value="TPR"/>
    <property type="match status" value="2"/>
</dbReference>
<dbReference type="SUPFAM" id="SSF47413">
    <property type="entry name" value="lambda repressor-like DNA-binding domains"/>
    <property type="match status" value="1"/>
</dbReference>
<protein>
    <submittedName>
        <fullName evidence="7">BTAD domain-containing putative transcriptional regulator</fullName>
    </submittedName>
</protein>
<dbReference type="Proteomes" id="UP001219605">
    <property type="component" value="Chromosome"/>
</dbReference>
<gene>
    <name evidence="7" type="ORF">PVK37_13000</name>
</gene>
<dbReference type="InterPro" id="IPR011990">
    <property type="entry name" value="TPR-like_helical_dom_sf"/>
</dbReference>
<dbReference type="InterPro" id="IPR027417">
    <property type="entry name" value="P-loop_NTPase"/>
</dbReference>
<dbReference type="SUPFAM" id="SSF48452">
    <property type="entry name" value="TPR-like"/>
    <property type="match status" value="2"/>
</dbReference>
<dbReference type="InterPro" id="IPR016032">
    <property type="entry name" value="Sig_transdc_resp-reg_C-effctor"/>
</dbReference>
<keyword evidence="8" id="KW-1185">Reference proteome</keyword>
<dbReference type="InterPro" id="IPR051677">
    <property type="entry name" value="AfsR-DnrI-RedD_regulator"/>
</dbReference>
<evidence type="ECO:0000256" key="3">
    <source>
        <dbReference type="ARBA" id="ARBA00023125"/>
    </source>
</evidence>
<dbReference type="InterPro" id="IPR010982">
    <property type="entry name" value="Lambda_DNA-bd_dom_sf"/>
</dbReference>